<reference evidence="3 4" key="1">
    <citation type="journal article" date="2018" name="Evol. Lett.">
        <title>Horizontal gene cluster transfer increased hallucinogenic mushroom diversity.</title>
        <authorList>
            <person name="Reynolds H.T."/>
            <person name="Vijayakumar V."/>
            <person name="Gluck-Thaler E."/>
            <person name="Korotkin H.B."/>
            <person name="Matheny P.B."/>
            <person name="Slot J.C."/>
        </authorList>
    </citation>
    <scope>NUCLEOTIDE SEQUENCE [LARGE SCALE GENOMIC DNA]</scope>
    <source>
        <strain evidence="3 4">SRW20</strain>
    </source>
</reference>
<feature type="transmembrane region" description="Helical" evidence="2">
    <location>
        <begin position="840"/>
        <end position="861"/>
    </location>
</feature>
<keyword evidence="4" id="KW-1185">Reference proteome</keyword>
<feature type="transmembrane region" description="Helical" evidence="2">
    <location>
        <begin position="806"/>
        <end position="828"/>
    </location>
</feature>
<keyword evidence="2" id="KW-1133">Transmembrane helix</keyword>
<organism evidence="3 4">
    <name type="scientific">Gymnopilus dilepis</name>
    <dbReference type="NCBI Taxonomy" id="231916"/>
    <lineage>
        <taxon>Eukaryota</taxon>
        <taxon>Fungi</taxon>
        <taxon>Dikarya</taxon>
        <taxon>Basidiomycota</taxon>
        <taxon>Agaricomycotina</taxon>
        <taxon>Agaricomycetes</taxon>
        <taxon>Agaricomycetidae</taxon>
        <taxon>Agaricales</taxon>
        <taxon>Agaricineae</taxon>
        <taxon>Hymenogastraceae</taxon>
        <taxon>Gymnopilus</taxon>
    </lineage>
</organism>
<comment type="caution">
    <text evidence="3">The sequence shown here is derived from an EMBL/GenBank/DDBJ whole genome shotgun (WGS) entry which is preliminary data.</text>
</comment>
<feature type="transmembrane region" description="Helical" evidence="2">
    <location>
        <begin position="456"/>
        <end position="478"/>
    </location>
</feature>
<dbReference type="Proteomes" id="UP000284706">
    <property type="component" value="Unassembled WGS sequence"/>
</dbReference>
<feature type="transmembrane region" description="Helical" evidence="2">
    <location>
        <begin position="379"/>
        <end position="400"/>
    </location>
</feature>
<feature type="transmembrane region" description="Helical" evidence="2">
    <location>
        <begin position="962"/>
        <end position="984"/>
    </location>
</feature>
<keyword evidence="2" id="KW-0472">Membrane</keyword>
<feature type="transmembrane region" description="Helical" evidence="2">
    <location>
        <begin position="53"/>
        <end position="74"/>
    </location>
</feature>
<feature type="transmembrane region" description="Helical" evidence="2">
    <location>
        <begin position="759"/>
        <end position="780"/>
    </location>
</feature>
<evidence type="ECO:0000256" key="2">
    <source>
        <dbReference type="SAM" id="Phobius"/>
    </source>
</evidence>
<evidence type="ECO:0000313" key="3">
    <source>
        <dbReference type="EMBL" id="PPR01560.1"/>
    </source>
</evidence>
<evidence type="ECO:0000313" key="4">
    <source>
        <dbReference type="Proteomes" id="UP000284706"/>
    </source>
</evidence>
<gene>
    <name evidence="3" type="ORF">CVT26_013344</name>
</gene>
<feature type="region of interest" description="Disordered" evidence="1">
    <location>
        <begin position="1015"/>
        <end position="1054"/>
    </location>
</feature>
<feature type="compositionally biased region" description="Basic and acidic residues" evidence="1">
    <location>
        <begin position="1043"/>
        <end position="1054"/>
    </location>
</feature>
<feature type="transmembrane region" description="Helical" evidence="2">
    <location>
        <begin position="881"/>
        <end position="901"/>
    </location>
</feature>
<dbReference type="EMBL" id="NHYE01000928">
    <property type="protein sequence ID" value="PPR01560.1"/>
    <property type="molecule type" value="Genomic_DNA"/>
</dbReference>
<feature type="transmembrane region" description="Helical" evidence="2">
    <location>
        <begin position="409"/>
        <end position="430"/>
    </location>
</feature>
<dbReference type="InParanoid" id="A0A409YEY5"/>
<feature type="transmembrane region" description="Helical" evidence="2">
    <location>
        <begin position="490"/>
        <end position="511"/>
    </location>
</feature>
<dbReference type="AlphaFoldDB" id="A0A409YEY5"/>
<feature type="region of interest" description="Disordered" evidence="1">
    <location>
        <begin position="661"/>
        <end position="681"/>
    </location>
</feature>
<feature type="compositionally biased region" description="Basic and acidic residues" evidence="1">
    <location>
        <begin position="1026"/>
        <end position="1035"/>
    </location>
</feature>
<feature type="transmembrane region" description="Helical" evidence="2">
    <location>
        <begin position="531"/>
        <end position="554"/>
    </location>
</feature>
<feature type="transmembrane region" description="Helical" evidence="2">
    <location>
        <begin position="24"/>
        <end position="44"/>
    </location>
</feature>
<dbReference type="OrthoDB" id="3265004at2759"/>
<feature type="transmembrane region" description="Helical" evidence="2">
    <location>
        <begin position="611"/>
        <end position="634"/>
    </location>
</feature>
<feature type="transmembrane region" description="Helical" evidence="2">
    <location>
        <begin position="922"/>
        <end position="942"/>
    </location>
</feature>
<feature type="compositionally biased region" description="Polar residues" evidence="1">
    <location>
        <begin position="661"/>
        <end position="678"/>
    </location>
</feature>
<sequence length="1054" mass="115626">MPSKLFPDSVQKAFIGTELNTTTLVVFLWGIYTVVYIGTLYIYLTRNSSRHKFIVCAISLSYCAYSTVAILEWYHDHSALVNHSETRDALFAALFAGSQWPIVVTDIMDFIMAAVADGILVRRGEHPAERFLAMAEIIQCSVDMALLPCLRGFIPCIEKVSTTTHNIQSLTSHLRNIKVIDAVILSIWGAQHLKPAVSKISLLNRLLSAQSFITFATTLSSTILIAYRIYSTTREIPGESKQVLNRILESLVQSAAAYSLAAIAVAISSVVPQIPSNFASWDAAEDYTAAMFDFISGIAPTTLVARVAMLGENDVYASSAVTMSRPLSRLQFHVRSTQDDEDSRSQLSERISRLEGTLDGSLPVSVQRGLISDELNSTILYVFLWGIYTVVYAGTLYLYFTKKSSRSQVIVWAISLPYWAYSTIGVVNWYHDQWAVVNHSETRDTLFASLLQGPRWSIFVTDVLESAMAIVADGILIWRCYNVCGHSLHAILVSGILLFCEIVVDLVVLSFNGADHLEPSPSRANLINRLLAVQGFVTFATTLSSTALIAYKIYTTSKQKIPRSSKRLLTHISEIVVQSAAAYSLVAVAEAICGVLPLTASDDVSWNAATAYTGLLFLFISGVAPTVLVARVAILDENDVYASSAATVSKPLSGLRFHVRSTQGDAESQPQLSETSSRVEMGDDPQLLEAVKEKGVSEEKGALSNELNSTILCVFLWGIYTIVYVCTLYLYFQQFQGPITLHYNIPTLLLTKKSSRNKLIVCAISLSYVAYSTLAIIVWYRDQSAVVNHSETRDTLFAALYDNSEWPIFVTDIMTFVMAAVADGILIWRCCNVCGRSLRVILVPGFLLFCEIVIDLVEVSVVGVDRVEPTPSQSNVINRLIAAQAFVTFATTFSSTSLIAYRIYSTTRHEISGNSKQLLMNILEILVQSAAAYSLLAIAYAISGVIPQTPSNVVSWNAAAAYANVLFTSVSGLAPTVLVARVAILDENDIYASTAPTLGAPSGLSGLRFHVRTTRDDEEAQSQLSERIDRERGKVEGPQVPEIAKEKDDLINIS</sequence>
<protein>
    <submittedName>
        <fullName evidence="3">Uncharacterized protein</fullName>
    </submittedName>
</protein>
<name>A0A409YEY5_9AGAR</name>
<keyword evidence="2" id="KW-0812">Transmembrane</keyword>
<proteinExistence type="predicted"/>
<feature type="transmembrane region" description="Helical" evidence="2">
    <location>
        <begin position="251"/>
        <end position="271"/>
    </location>
</feature>
<evidence type="ECO:0000256" key="1">
    <source>
        <dbReference type="SAM" id="MobiDB-lite"/>
    </source>
</evidence>
<feature type="transmembrane region" description="Helical" evidence="2">
    <location>
        <begin position="212"/>
        <end position="230"/>
    </location>
</feature>
<accession>A0A409YEY5</accession>